<feature type="signal peptide" evidence="3">
    <location>
        <begin position="1"/>
        <end position="26"/>
    </location>
</feature>
<dbReference type="InterPro" id="IPR043504">
    <property type="entry name" value="Peptidase_S1_PA_chymotrypsin"/>
</dbReference>
<feature type="domain" description="Peptidase S1" evidence="4">
    <location>
        <begin position="34"/>
        <end position="239"/>
    </location>
</feature>
<dbReference type="SMART" id="SM00020">
    <property type="entry name" value="Tryp_SPc"/>
    <property type="match status" value="1"/>
</dbReference>
<dbReference type="InterPro" id="IPR009003">
    <property type="entry name" value="Peptidase_S1_PA"/>
</dbReference>
<dbReference type="Proteomes" id="UP000600171">
    <property type="component" value="Unassembled WGS sequence"/>
</dbReference>
<evidence type="ECO:0000259" key="4">
    <source>
        <dbReference type="PROSITE" id="PS50240"/>
    </source>
</evidence>
<feature type="compositionally biased region" description="Basic and acidic residues" evidence="2">
    <location>
        <begin position="283"/>
        <end position="298"/>
    </location>
</feature>
<dbReference type="PANTHER" id="PTHR24271:SF47">
    <property type="entry name" value="KALLIKREIN-1"/>
    <property type="match status" value="1"/>
</dbReference>
<dbReference type="PRINTS" id="PR00722">
    <property type="entry name" value="CHYMOTRYPSIN"/>
</dbReference>
<protein>
    <recommendedName>
        <fullName evidence="4">Peptidase S1 domain-containing protein</fullName>
    </recommendedName>
</protein>
<dbReference type="EMBL" id="BMDC01000005">
    <property type="protein sequence ID" value="GGH66835.1"/>
    <property type="molecule type" value="Genomic_DNA"/>
</dbReference>
<dbReference type="InterPro" id="IPR001314">
    <property type="entry name" value="Peptidase_S1A"/>
</dbReference>
<dbReference type="AlphaFoldDB" id="A0A917J097"/>
<keyword evidence="1" id="KW-1015">Disulfide bond</keyword>
<dbReference type="GO" id="GO:0004252">
    <property type="term" value="F:serine-type endopeptidase activity"/>
    <property type="evidence" value="ECO:0007669"/>
    <property type="project" value="InterPro"/>
</dbReference>
<evidence type="ECO:0000256" key="1">
    <source>
        <dbReference type="ARBA" id="ARBA00023157"/>
    </source>
</evidence>
<dbReference type="Gene3D" id="2.40.10.10">
    <property type="entry name" value="Trypsin-like serine proteases"/>
    <property type="match status" value="1"/>
</dbReference>
<gene>
    <name evidence="5" type="ORF">GCM10007359_21360</name>
</gene>
<dbReference type="SUPFAM" id="SSF50494">
    <property type="entry name" value="Trypsin-like serine proteases"/>
    <property type="match status" value="1"/>
</dbReference>
<dbReference type="PANTHER" id="PTHR24271">
    <property type="entry name" value="KALLIKREIN-RELATED"/>
    <property type="match status" value="1"/>
</dbReference>
<accession>A0A917J097</accession>
<feature type="chain" id="PRO_5037734561" description="Peptidase S1 domain-containing protein" evidence="3">
    <location>
        <begin position="27"/>
        <end position="327"/>
    </location>
</feature>
<dbReference type="PROSITE" id="PS00135">
    <property type="entry name" value="TRYPSIN_SER"/>
    <property type="match status" value="1"/>
</dbReference>
<evidence type="ECO:0000313" key="5">
    <source>
        <dbReference type="EMBL" id="GGH66835.1"/>
    </source>
</evidence>
<dbReference type="RefSeq" id="WP_188360371.1">
    <property type="nucleotide sequence ID" value="NZ_BMDC01000005.1"/>
</dbReference>
<dbReference type="Pfam" id="PF00089">
    <property type="entry name" value="Trypsin"/>
    <property type="match status" value="1"/>
</dbReference>
<proteinExistence type="predicted"/>
<keyword evidence="3" id="KW-0732">Signal</keyword>
<dbReference type="GO" id="GO:0030141">
    <property type="term" value="C:secretory granule"/>
    <property type="evidence" value="ECO:0007669"/>
    <property type="project" value="TreeGrafter"/>
</dbReference>
<sequence length="327" mass="35292">MKFSRGLKVTAASLTLLGAAVTGAHADTADNRLVIGGTKASEDWIVQLSFNSYDQRGTFGCTGEQLNDEWVLTAKHCTDGSYNMQVYQSNDQLNRGEPVYADKLYNAPSGDIALIHLEEKAPLDSYPELDFSYEPTVGDRGDIFGYGNGAWSQPTTTLRTASVKVIGDSYDAYWGDAVHLRGINGASNHGDSGGPLVIDGKVVAVCSTGDEADPGANINAQSNYALLSQSADWIESTTGISYDADDAEPVETEPDVTEPNEEPVAEDPSTLPAEEPATEDPADEKPAEEPVVDTKDGWDWVWDSEDGWIIESWSSWSSWSTSYDRAA</sequence>
<dbReference type="InterPro" id="IPR033116">
    <property type="entry name" value="TRYPSIN_SER"/>
</dbReference>
<feature type="region of interest" description="Disordered" evidence="2">
    <location>
        <begin position="243"/>
        <end position="300"/>
    </location>
</feature>
<dbReference type="PROSITE" id="PS50240">
    <property type="entry name" value="TRYPSIN_DOM"/>
    <property type="match status" value="1"/>
</dbReference>
<feature type="compositionally biased region" description="Acidic residues" evidence="2">
    <location>
        <begin position="243"/>
        <end position="265"/>
    </location>
</feature>
<evidence type="ECO:0000256" key="2">
    <source>
        <dbReference type="SAM" id="MobiDB-lite"/>
    </source>
</evidence>
<comment type="caution">
    <text evidence="5">The sequence shown here is derived from an EMBL/GenBank/DDBJ whole genome shotgun (WGS) entry which is preliminary data.</text>
</comment>
<dbReference type="InterPro" id="IPR001254">
    <property type="entry name" value="Trypsin_dom"/>
</dbReference>
<dbReference type="GO" id="GO:0006508">
    <property type="term" value="P:proteolysis"/>
    <property type="evidence" value="ECO:0007669"/>
    <property type="project" value="InterPro"/>
</dbReference>
<evidence type="ECO:0000256" key="3">
    <source>
        <dbReference type="SAM" id="SignalP"/>
    </source>
</evidence>
<organism evidence="5 6">
    <name type="scientific">Rothia aerolata</name>
    <dbReference type="NCBI Taxonomy" id="1812262"/>
    <lineage>
        <taxon>Bacteria</taxon>
        <taxon>Bacillati</taxon>
        <taxon>Actinomycetota</taxon>
        <taxon>Actinomycetes</taxon>
        <taxon>Micrococcales</taxon>
        <taxon>Micrococcaceae</taxon>
        <taxon>Rothia</taxon>
    </lineage>
</organism>
<reference evidence="5 6" key="1">
    <citation type="journal article" date="2014" name="Int. J. Syst. Evol. Microbiol.">
        <title>Complete genome sequence of Corynebacterium casei LMG S-19264T (=DSM 44701T), isolated from a smear-ripened cheese.</title>
        <authorList>
            <consortium name="US DOE Joint Genome Institute (JGI-PGF)"/>
            <person name="Walter F."/>
            <person name="Albersmeier A."/>
            <person name="Kalinowski J."/>
            <person name="Ruckert C."/>
        </authorList>
    </citation>
    <scope>NUCLEOTIDE SEQUENCE [LARGE SCALE GENOMIC DNA]</scope>
    <source>
        <strain evidence="5 6">CCM 8669</strain>
    </source>
</reference>
<evidence type="ECO:0000313" key="6">
    <source>
        <dbReference type="Proteomes" id="UP000600171"/>
    </source>
</evidence>
<name>A0A917J097_9MICC</name>
<keyword evidence="6" id="KW-1185">Reference proteome</keyword>